<dbReference type="GO" id="GO:0030178">
    <property type="term" value="P:negative regulation of Wnt signaling pathway"/>
    <property type="evidence" value="ECO:0007669"/>
    <property type="project" value="TreeGrafter"/>
</dbReference>
<dbReference type="Gene3D" id="3.40.30.10">
    <property type="entry name" value="Glutaredoxin"/>
    <property type="match status" value="1"/>
</dbReference>
<dbReference type="GO" id="GO:0031397">
    <property type="term" value="P:negative regulation of protein ubiquitination"/>
    <property type="evidence" value="ECO:0007669"/>
    <property type="project" value="TreeGrafter"/>
</dbReference>
<reference evidence="2" key="2">
    <citation type="submission" date="2024-10" db="UniProtKB">
        <authorList>
            <consortium name="EnsemblProtists"/>
        </authorList>
    </citation>
    <scope>IDENTIFICATION</scope>
</reference>
<dbReference type="SUPFAM" id="SSF52833">
    <property type="entry name" value="Thioredoxin-like"/>
    <property type="match status" value="1"/>
</dbReference>
<dbReference type="PaxDb" id="2903-EOD37815"/>
<dbReference type="EnsemblProtists" id="EOD37815">
    <property type="protein sequence ID" value="EOD37815"/>
    <property type="gene ID" value="EMIHUDRAFT_225078"/>
</dbReference>
<evidence type="ECO:0000259" key="1">
    <source>
        <dbReference type="PROSITE" id="PS51352"/>
    </source>
</evidence>
<dbReference type="HOGENOM" id="CLU_1430480_0_0_1"/>
<sequence length="190" mass="20253">MAASASDQSAAAVCDADGVCCIVPQATDLEQPSKPAGAVLPLLFGDDYSTTILKDDAGVQQSAGALGGKIVGLYFSASWCPPCRKFSPELSKLRAAHSADFAVVFVSCDRSEAEMKSFIARAPTTPVAALAYPGSGCDEKSERLREVLEGRREWLLLGAAFDGWWLLRAVGGDSTKNWDHRRISLSIGFH</sequence>
<dbReference type="STRING" id="2903.R1FFH3"/>
<dbReference type="PROSITE" id="PS51352">
    <property type="entry name" value="THIOREDOXIN_2"/>
    <property type="match status" value="1"/>
</dbReference>
<dbReference type="GO" id="GO:0005634">
    <property type="term" value="C:nucleus"/>
    <property type="evidence" value="ECO:0007669"/>
    <property type="project" value="TreeGrafter"/>
</dbReference>
<dbReference type="RefSeq" id="XP_005790244.1">
    <property type="nucleotide sequence ID" value="XM_005790187.1"/>
</dbReference>
<name>A0A0D3KPY0_EMIH1</name>
<dbReference type="PANTHER" id="PTHR46472">
    <property type="entry name" value="NUCLEOREDOXIN"/>
    <property type="match status" value="1"/>
</dbReference>
<dbReference type="InterPro" id="IPR013766">
    <property type="entry name" value="Thioredoxin_domain"/>
</dbReference>
<dbReference type="Proteomes" id="UP000013827">
    <property type="component" value="Unassembled WGS sequence"/>
</dbReference>
<keyword evidence="3" id="KW-1185">Reference proteome</keyword>
<dbReference type="eggNOG" id="KOG2501">
    <property type="taxonomic scope" value="Eukaryota"/>
</dbReference>
<proteinExistence type="predicted"/>
<reference evidence="3" key="1">
    <citation type="journal article" date="2013" name="Nature">
        <title>Pan genome of the phytoplankton Emiliania underpins its global distribution.</title>
        <authorList>
            <person name="Read B.A."/>
            <person name="Kegel J."/>
            <person name="Klute M.J."/>
            <person name="Kuo A."/>
            <person name="Lefebvre S.C."/>
            <person name="Maumus F."/>
            <person name="Mayer C."/>
            <person name="Miller J."/>
            <person name="Monier A."/>
            <person name="Salamov A."/>
            <person name="Young J."/>
            <person name="Aguilar M."/>
            <person name="Claverie J.M."/>
            <person name="Frickenhaus S."/>
            <person name="Gonzalez K."/>
            <person name="Herman E.K."/>
            <person name="Lin Y.C."/>
            <person name="Napier J."/>
            <person name="Ogata H."/>
            <person name="Sarno A.F."/>
            <person name="Shmutz J."/>
            <person name="Schroeder D."/>
            <person name="de Vargas C."/>
            <person name="Verret F."/>
            <person name="von Dassow P."/>
            <person name="Valentin K."/>
            <person name="Van de Peer Y."/>
            <person name="Wheeler G."/>
            <person name="Dacks J.B."/>
            <person name="Delwiche C.F."/>
            <person name="Dyhrman S.T."/>
            <person name="Glockner G."/>
            <person name="John U."/>
            <person name="Richards T."/>
            <person name="Worden A.Z."/>
            <person name="Zhang X."/>
            <person name="Grigoriev I.V."/>
            <person name="Allen A.E."/>
            <person name="Bidle K."/>
            <person name="Borodovsky M."/>
            <person name="Bowler C."/>
            <person name="Brownlee C."/>
            <person name="Cock J.M."/>
            <person name="Elias M."/>
            <person name="Gladyshev V.N."/>
            <person name="Groth M."/>
            <person name="Guda C."/>
            <person name="Hadaegh A."/>
            <person name="Iglesias-Rodriguez M.D."/>
            <person name="Jenkins J."/>
            <person name="Jones B.M."/>
            <person name="Lawson T."/>
            <person name="Leese F."/>
            <person name="Lindquist E."/>
            <person name="Lobanov A."/>
            <person name="Lomsadze A."/>
            <person name="Malik S.B."/>
            <person name="Marsh M.E."/>
            <person name="Mackinder L."/>
            <person name="Mock T."/>
            <person name="Mueller-Roeber B."/>
            <person name="Pagarete A."/>
            <person name="Parker M."/>
            <person name="Probert I."/>
            <person name="Quesneville H."/>
            <person name="Raines C."/>
            <person name="Rensing S.A."/>
            <person name="Riano-Pachon D.M."/>
            <person name="Richier S."/>
            <person name="Rokitta S."/>
            <person name="Shiraiwa Y."/>
            <person name="Soanes D.M."/>
            <person name="van der Giezen M."/>
            <person name="Wahlund T.M."/>
            <person name="Williams B."/>
            <person name="Wilson W."/>
            <person name="Wolfe G."/>
            <person name="Wurch L.L."/>
        </authorList>
    </citation>
    <scope>NUCLEOTIDE SEQUENCE</scope>
</reference>
<dbReference type="InterPro" id="IPR036249">
    <property type="entry name" value="Thioredoxin-like_sf"/>
</dbReference>
<evidence type="ECO:0000313" key="3">
    <source>
        <dbReference type="Proteomes" id="UP000013827"/>
    </source>
</evidence>
<feature type="domain" description="Thioredoxin" evidence="1">
    <location>
        <begin position="28"/>
        <end position="153"/>
    </location>
</feature>
<dbReference type="InterPro" id="IPR012336">
    <property type="entry name" value="Thioredoxin-like_fold"/>
</dbReference>
<dbReference type="GeneID" id="17283085"/>
<dbReference type="Pfam" id="PF13905">
    <property type="entry name" value="Thioredoxin_8"/>
    <property type="match status" value="1"/>
</dbReference>
<dbReference type="GO" id="GO:0004791">
    <property type="term" value="F:thioredoxin-disulfide reductase (NADPH) activity"/>
    <property type="evidence" value="ECO:0007669"/>
    <property type="project" value="TreeGrafter"/>
</dbReference>
<dbReference type="PANTHER" id="PTHR46472:SF1">
    <property type="entry name" value="NUCLEOREDOXIN"/>
    <property type="match status" value="1"/>
</dbReference>
<evidence type="ECO:0000313" key="2">
    <source>
        <dbReference type="EnsemblProtists" id="EOD37815"/>
    </source>
</evidence>
<dbReference type="KEGG" id="ehx:EMIHUDRAFT_225078"/>
<protein>
    <recommendedName>
        <fullName evidence="1">Thioredoxin domain-containing protein</fullName>
    </recommendedName>
</protein>
<dbReference type="AlphaFoldDB" id="A0A0D3KPY0"/>
<accession>A0A0D3KPY0</accession>
<organism evidence="2 3">
    <name type="scientific">Emiliania huxleyi (strain CCMP1516)</name>
    <dbReference type="NCBI Taxonomy" id="280463"/>
    <lineage>
        <taxon>Eukaryota</taxon>
        <taxon>Haptista</taxon>
        <taxon>Haptophyta</taxon>
        <taxon>Prymnesiophyceae</taxon>
        <taxon>Isochrysidales</taxon>
        <taxon>Noelaerhabdaceae</taxon>
        <taxon>Emiliania</taxon>
    </lineage>
</organism>